<dbReference type="EMBL" id="NEVS01000004">
    <property type="protein sequence ID" value="OZI60916.1"/>
    <property type="molecule type" value="Genomic_DNA"/>
</dbReference>
<dbReference type="Gene3D" id="1.20.120.910">
    <property type="entry name" value="DksA, coiled-coil domain"/>
    <property type="match status" value="1"/>
</dbReference>
<feature type="region of interest" description="Disordered" evidence="5">
    <location>
        <begin position="30"/>
        <end position="55"/>
    </location>
</feature>
<dbReference type="InterPro" id="IPR000962">
    <property type="entry name" value="Znf_DskA_TraR"/>
</dbReference>
<protein>
    <recommendedName>
        <fullName evidence="6">Zinc finger DksA/TraR C4-type domain-containing protein</fullName>
    </recommendedName>
</protein>
<keyword evidence="1" id="KW-0479">Metal-binding</keyword>
<sequence>MSHLSAAELTALAQRLRDIRARALLEMQGGADTGAERTGAGHEAGDAADAAEPRRQDEVRWAEMEIDRHTLANVDRALARLAQDEYGICIDCQGAIPQARLFALPTAIRCAACQAVAEAHGRA</sequence>
<evidence type="ECO:0000256" key="1">
    <source>
        <dbReference type="ARBA" id="ARBA00022723"/>
    </source>
</evidence>
<reference evidence="8" key="1">
    <citation type="submission" date="2017-05" db="EMBL/GenBank/DDBJ databases">
        <title>Complete and WGS of Bordetella genogroups.</title>
        <authorList>
            <person name="Spilker T."/>
            <person name="Lipuma J."/>
        </authorList>
    </citation>
    <scope>NUCLEOTIDE SEQUENCE [LARGE SCALE GENOMIC DNA]</scope>
    <source>
        <strain evidence="8">AU8856</strain>
    </source>
</reference>
<name>A0A261UG65_9BORD</name>
<keyword evidence="8" id="KW-1185">Reference proteome</keyword>
<dbReference type="SUPFAM" id="SSF109635">
    <property type="entry name" value="DnaK suppressor protein DksA, alpha-hairpin domain"/>
    <property type="match status" value="1"/>
</dbReference>
<dbReference type="Proteomes" id="UP000215767">
    <property type="component" value="Unassembled WGS sequence"/>
</dbReference>
<proteinExistence type="predicted"/>
<feature type="domain" description="Zinc finger DksA/TraR C4-type" evidence="6">
    <location>
        <begin position="86"/>
        <end position="118"/>
    </location>
</feature>
<dbReference type="PANTHER" id="PTHR33823">
    <property type="entry name" value="RNA POLYMERASE-BINDING TRANSCRIPTION FACTOR DKSA-RELATED"/>
    <property type="match status" value="1"/>
</dbReference>
<dbReference type="RefSeq" id="WP_094842323.1">
    <property type="nucleotide sequence ID" value="NZ_NEVS01000004.1"/>
</dbReference>
<evidence type="ECO:0000256" key="5">
    <source>
        <dbReference type="SAM" id="MobiDB-lite"/>
    </source>
</evidence>
<evidence type="ECO:0000256" key="4">
    <source>
        <dbReference type="PROSITE-ProRule" id="PRU00510"/>
    </source>
</evidence>
<keyword evidence="2" id="KW-0863">Zinc-finger</keyword>
<comment type="caution">
    <text evidence="7">The sequence shown here is derived from an EMBL/GenBank/DDBJ whole genome shotgun (WGS) entry which is preliminary data.</text>
</comment>
<organism evidence="7 8">
    <name type="scientific">Bordetella genomosp. 11</name>
    <dbReference type="NCBI Taxonomy" id="1416808"/>
    <lineage>
        <taxon>Bacteria</taxon>
        <taxon>Pseudomonadati</taxon>
        <taxon>Pseudomonadota</taxon>
        <taxon>Betaproteobacteria</taxon>
        <taxon>Burkholderiales</taxon>
        <taxon>Alcaligenaceae</taxon>
        <taxon>Bordetella</taxon>
    </lineage>
</organism>
<feature type="zinc finger region" description="dksA C4-type" evidence="4">
    <location>
        <begin position="89"/>
        <end position="113"/>
    </location>
</feature>
<evidence type="ECO:0000313" key="8">
    <source>
        <dbReference type="Proteomes" id="UP000215767"/>
    </source>
</evidence>
<evidence type="ECO:0000259" key="6">
    <source>
        <dbReference type="Pfam" id="PF01258"/>
    </source>
</evidence>
<dbReference type="InterPro" id="IPR037187">
    <property type="entry name" value="DnaK_N"/>
</dbReference>
<dbReference type="PANTHER" id="PTHR33823:SF4">
    <property type="entry name" value="GENERAL STRESS PROTEIN 16O"/>
    <property type="match status" value="1"/>
</dbReference>
<evidence type="ECO:0000256" key="3">
    <source>
        <dbReference type="ARBA" id="ARBA00022833"/>
    </source>
</evidence>
<dbReference type="Pfam" id="PF01258">
    <property type="entry name" value="zf-dskA_traR"/>
    <property type="match status" value="1"/>
</dbReference>
<accession>A0A261UG65</accession>
<dbReference type="AlphaFoldDB" id="A0A261UG65"/>
<feature type="compositionally biased region" description="Basic and acidic residues" evidence="5">
    <location>
        <begin position="39"/>
        <end position="55"/>
    </location>
</feature>
<dbReference type="OrthoDB" id="9811543at2"/>
<gene>
    <name evidence="7" type="ORF">CAL28_16255</name>
</gene>
<dbReference type="PROSITE" id="PS51128">
    <property type="entry name" value="ZF_DKSA_2"/>
    <property type="match status" value="1"/>
</dbReference>
<keyword evidence="3" id="KW-0862">Zinc</keyword>
<dbReference type="SUPFAM" id="SSF57716">
    <property type="entry name" value="Glucocorticoid receptor-like (DNA-binding domain)"/>
    <property type="match status" value="1"/>
</dbReference>
<dbReference type="GO" id="GO:0008270">
    <property type="term" value="F:zinc ion binding"/>
    <property type="evidence" value="ECO:0007669"/>
    <property type="project" value="UniProtKB-KW"/>
</dbReference>
<evidence type="ECO:0000256" key="2">
    <source>
        <dbReference type="ARBA" id="ARBA00022771"/>
    </source>
</evidence>
<evidence type="ECO:0000313" key="7">
    <source>
        <dbReference type="EMBL" id="OZI60916.1"/>
    </source>
</evidence>